<accession>A0ABU8DYJ3</accession>
<proteinExistence type="predicted"/>
<keyword evidence="3" id="KW-1185">Reference proteome</keyword>
<name>A0ABU8DYJ3_9ACTN</name>
<evidence type="ECO:0000256" key="1">
    <source>
        <dbReference type="SAM" id="MobiDB-lite"/>
    </source>
</evidence>
<protein>
    <submittedName>
        <fullName evidence="2">Uncharacterized protein</fullName>
    </submittedName>
</protein>
<reference evidence="2 3" key="1">
    <citation type="submission" date="2024-03" db="EMBL/GenBank/DDBJ databases">
        <title>Draft genome sequence of Klenkia sp. LSe6-5.</title>
        <authorList>
            <person name="Duangmal K."/>
            <person name="Chantavorakit T."/>
        </authorList>
    </citation>
    <scope>NUCLEOTIDE SEQUENCE [LARGE SCALE GENOMIC DNA]</scope>
    <source>
        <strain evidence="2 3">LSe6-5</strain>
    </source>
</reference>
<dbReference type="RefSeq" id="WP_336406012.1">
    <property type="nucleotide sequence ID" value="NZ_JBAPLU010000029.1"/>
</dbReference>
<feature type="region of interest" description="Disordered" evidence="1">
    <location>
        <begin position="1"/>
        <end position="26"/>
    </location>
</feature>
<organism evidence="2 3">
    <name type="scientific">Klenkia sesuvii</name>
    <dbReference type="NCBI Taxonomy" id="3103137"/>
    <lineage>
        <taxon>Bacteria</taxon>
        <taxon>Bacillati</taxon>
        <taxon>Actinomycetota</taxon>
        <taxon>Actinomycetes</taxon>
        <taxon>Geodermatophilales</taxon>
        <taxon>Geodermatophilaceae</taxon>
        <taxon>Klenkia</taxon>
    </lineage>
</organism>
<feature type="compositionally biased region" description="Polar residues" evidence="1">
    <location>
        <begin position="1"/>
        <end position="19"/>
    </location>
</feature>
<sequence length="115" mass="12297">MITSQRTDQTTPDDSPNRPTSHRLVGDAGVRVGPMTRRYEIQHPGVIDHATQVRSIAAQVGRHRAVASRRLPIVCRLAGHTYGPDGVCAACTSFAGDDTATVRIPRSVLTASAPL</sequence>
<evidence type="ECO:0000313" key="3">
    <source>
        <dbReference type="Proteomes" id="UP001361570"/>
    </source>
</evidence>
<dbReference type="Proteomes" id="UP001361570">
    <property type="component" value="Unassembled WGS sequence"/>
</dbReference>
<evidence type="ECO:0000313" key="2">
    <source>
        <dbReference type="EMBL" id="MEI4273896.1"/>
    </source>
</evidence>
<dbReference type="EMBL" id="JBAPLU010000029">
    <property type="protein sequence ID" value="MEI4273896.1"/>
    <property type="molecule type" value="Genomic_DNA"/>
</dbReference>
<comment type="caution">
    <text evidence="2">The sequence shown here is derived from an EMBL/GenBank/DDBJ whole genome shotgun (WGS) entry which is preliminary data.</text>
</comment>
<gene>
    <name evidence="2" type="ORF">TEK04_19420</name>
</gene>